<name>A0A2P2E4X1_9LEPT</name>
<dbReference type="RefSeq" id="WP_244594495.1">
    <property type="nucleotide sequence ID" value="NZ_BFBB01000009.1"/>
</dbReference>
<protein>
    <recommendedName>
        <fullName evidence="3">DUF1574 domain-containing protein</fullName>
    </recommendedName>
</protein>
<dbReference type="EMBL" id="BFBB01000009">
    <property type="protein sequence ID" value="GBF51935.1"/>
    <property type="molecule type" value="Genomic_DNA"/>
</dbReference>
<gene>
    <name evidence="1" type="ORF">LPTSP4_34730</name>
</gene>
<evidence type="ECO:0000313" key="2">
    <source>
        <dbReference type="Proteomes" id="UP000245133"/>
    </source>
</evidence>
<sequence>MKPLSKNLVFILSFVLCLFIFDDCFFGRLNFSLPNESPWNTNHFFNFLYEYKRIASEKKTKPRLILVGSSIAYYSFQAKDLEKELLQKWDLDVEVCFLAYAGNSPLYVYLLLEWLFPLQPDLVVYPINFIDYRLHRTYVLFPEGSNETVTETTMVRDALTFAEAPQSLWIFPWETLVEVGGLMDWKERSEYLMSALFRFVRYREFYLTNWQNIYNHRFGRNTSYHAYMGVDIPEGISSLGWTGKVFSFQPTDSMFVGGKGIWLEITPFLLREGPVNLEIKSKDGRNSQTETFHSPGWKQIFLQKKFQSTEGIIRAELSKIWYAHEAAGAYLDYHRDPMGVRLPQTFGLEEPLQGQQYIRPKRTEDFRFIGMPDKEYESYFAYRLLQGLEKRPGIGYLVALERAKKRIADESFRPYFHFRYLKKISETFEAKNIPLLIINNPENPISLSWYERSSWYRDHLAYLQTLQGKHVRFVDLKGALPMQAFSDFHHFTYPGMEQMNPIYAEQIGNLFSK</sequence>
<proteinExistence type="predicted"/>
<evidence type="ECO:0000313" key="1">
    <source>
        <dbReference type="EMBL" id="GBF51935.1"/>
    </source>
</evidence>
<organism evidence="1 2">
    <name type="scientific">Leptospira ryugenii</name>
    <dbReference type="NCBI Taxonomy" id="1917863"/>
    <lineage>
        <taxon>Bacteria</taxon>
        <taxon>Pseudomonadati</taxon>
        <taxon>Spirochaetota</taxon>
        <taxon>Spirochaetia</taxon>
        <taxon>Leptospirales</taxon>
        <taxon>Leptospiraceae</taxon>
        <taxon>Leptospira</taxon>
    </lineage>
</organism>
<keyword evidence="2" id="KW-1185">Reference proteome</keyword>
<dbReference type="AlphaFoldDB" id="A0A2P2E4X1"/>
<accession>A0A2P2E4X1</accession>
<evidence type="ECO:0008006" key="3">
    <source>
        <dbReference type="Google" id="ProtNLM"/>
    </source>
</evidence>
<comment type="caution">
    <text evidence="1">The sequence shown here is derived from an EMBL/GenBank/DDBJ whole genome shotgun (WGS) entry which is preliminary data.</text>
</comment>
<dbReference type="Proteomes" id="UP000245133">
    <property type="component" value="Unassembled WGS sequence"/>
</dbReference>
<reference evidence="1 2" key="1">
    <citation type="submission" date="2018-02" db="EMBL/GenBank/DDBJ databases">
        <title>Novel Leptospira species isolated from soil and water in Japan.</title>
        <authorList>
            <person name="Nakao R."/>
            <person name="Masuzawa T."/>
        </authorList>
    </citation>
    <scope>NUCLEOTIDE SEQUENCE [LARGE SCALE GENOMIC DNA]</scope>
    <source>
        <strain evidence="1 2">YH101</strain>
    </source>
</reference>